<keyword evidence="3" id="KW-1185">Reference proteome</keyword>
<reference evidence="3" key="1">
    <citation type="submission" date="2016-10" db="EMBL/GenBank/DDBJ databases">
        <authorList>
            <person name="Varghese N."/>
            <person name="Submissions S."/>
        </authorList>
    </citation>
    <scope>NUCLEOTIDE SEQUENCE [LARGE SCALE GENOMIC DNA]</scope>
    <source>
        <strain evidence="3">BL47</strain>
    </source>
</reference>
<dbReference type="Gene3D" id="2.20.25.10">
    <property type="match status" value="1"/>
</dbReference>
<dbReference type="OrthoDB" id="9808480at2"/>
<dbReference type="GO" id="GO:0008757">
    <property type="term" value="F:S-adenosylmethionine-dependent methyltransferase activity"/>
    <property type="evidence" value="ECO:0007669"/>
    <property type="project" value="InterPro"/>
</dbReference>
<keyword evidence="2" id="KW-0808">Transferase</keyword>
<accession>A0A1H0A7R0</accession>
<gene>
    <name evidence="2" type="ORF">SAMN05216360_10785</name>
</gene>
<dbReference type="InterPro" id="IPR013216">
    <property type="entry name" value="Methyltransf_11"/>
</dbReference>
<evidence type="ECO:0000313" key="2">
    <source>
        <dbReference type="EMBL" id="SDN28993.1"/>
    </source>
</evidence>
<dbReference type="GO" id="GO:0032259">
    <property type="term" value="P:methylation"/>
    <property type="evidence" value="ECO:0007669"/>
    <property type="project" value="UniProtKB-KW"/>
</dbReference>
<sequence length="360" mass="38893">MRRLHFDALKPVCPACRRGALTLEPGAETTSNAVVSGVLRCRDAACGQRFPIIAGVPVLVPDLTGWLSANLHHVLASDIENAAVEAVVGAVVGPESAFNLARQQQSRYAHDHYGDLFDREASATGQLPGSVRRGQEQALQRLGPGSGPGLDLGCAAGRTTFDLATSCDQPVLGVDVNWPLLRVGRGILDQGLLRYPLRRLGNRYERRETYLFPPGADAVDFWIADAQSLPFADDTFQRILALNVLDCVPDPARLVAEVSRILRPAGDVAFATPLDWAPHITPSTAWIERPDTLEAMIAKASRGAPGAKPLTSTGPTVDLPWSVRLHDNATITYRSKLVTMTTAEGERLTAVRNPDWMTAQ</sequence>
<dbReference type="PANTHER" id="PTHR45445">
    <property type="match status" value="1"/>
</dbReference>
<proteinExistence type="predicted"/>
<dbReference type="STRING" id="582672.SAMN05216360_10785"/>
<dbReference type="RefSeq" id="WP_091716284.1">
    <property type="nucleotide sequence ID" value="NZ_FNHS01000007.1"/>
</dbReference>
<name>A0A1H0A7R0_9HYPH</name>
<feature type="domain" description="Methyltransferase type 11" evidence="1">
    <location>
        <begin position="150"/>
        <end position="270"/>
    </location>
</feature>
<dbReference type="AlphaFoldDB" id="A0A1H0A7R0"/>
<dbReference type="Pfam" id="PF08241">
    <property type="entry name" value="Methyltransf_11"/>
    <property type="match status" value="1"/>
</dbReference>
<organism evidence="2 3">
    <name type="scientific">Methylobacterium phyllostachyos</name>
    <dbReference type="NCBI Taxonomy" id="582672"/>
    <lineage>
        <taxon>Bacteria</taxon>
        <taxon>Pseudomonadati</taxon>
        <taxon>Pseudomonadota</taxon>
        <taxon>Alphaproteobacteria</taxon>
        <taxon>Hyphomicrobiales</taxon>
        <taxon>Methylobacteriaceae</taxon>
        <taxon>Methylobacterium</taxon>
    </lineage>
</organism>
<evidence type="ECO:0000313" key="3">
    <source>
        <dbReference type="Proteomes" id="UP000198704"/>
    </source>
</evidence>
<evidence type="ECO:0000259" key="1">
    <source>
        <dbReference type="Pfam" id="PF08241"/>
    </source>
</evidence>
<dbReference type="EMBL" id="FNHS01000007">
    <property type="protein sequence ID" value="SDN28993.1"/>
    <property type="molecule type" value="Genomic_DNA"/>
</dbReference>
<keyword evidence="2" id="KW-0489">Methyltransferase</keyword>
<dbReference type="InterPro" id="IPR029063">
    <property type="entry name" value="SAM-dependent_MTases_sf"/>
</dbReference>
<dbReference type="PANTHER" id="PTHR45445:SF2">
    <property type="entry name" value="METHYLTRANSFERASE TYPE 11 DOMAIN-CONTAINING PROTEIN"/>
    <property type="match status" value="1"/>
</dbReference>
<dbReference type="CDD" id="cd02440">
    <property type="entry name" value="AdoMet_MTases"/>
    <property type="match status" value="1"/>
</dbReference>
<protein>
    <submittedName>
        <fullName evidence="2">Methyltransferase domain-containing protein</fullName>
    </submittedName>
</protein>
<dbReference type="SUPFAM" id="SSF53335">
    <property type="entry name" value="S-adenosyl-L-methionine-dependent methyltransferases"/>
    <property type="match status" value="1"/>
</dbReference>
<dbReference type="Proteomes" id="UP000198704">
    <property type="component" value="Unassembled WGS sequence"/>
</dbReference>
<dbReference type="Gene3D" id="3.40.50.150">
    <property type="entry name" value="Vaccinia Virus protein VP39"/>
    <property type="match status" value="1"/>
</dbReference>